<evidence type="ECO:0000256" key="6">
    <source>
        <dbReference type="ARBA" id="ARBA00023212"/>
    </source>
</evidence>
<proteinExistence type="predicted"/>
<dbReference type="GO" id="GO:0000226">
    <property type="term" value="P:microtubule cytoskeleton organization"/>
    <property type="evidence" value="ECO:0007669"/>
    <property type="project" value="TreeGrafter"/>
</dbReference>
<keyword evidence="2 7" id="KW-0963">Cytoplasm</keyword>
<dbReference type="eggNOG" id="KOG2418">
    <property type="taxonomic scope" value="Eukaryota"/>
</dbReference>
<feature type="compositionally biased region" description="Basic and acidic residues" evidence="8">
    <location>
        <begin position="65"/>
        <end position="74"/>
    </location>
</feature>
<reference evidence="9" key="3">
    <citation type="submission" date="2025-09" db="UniProtKB">
        <authorList>
            <consortium name="Ensembl"/>
        </authorList>
    </citation>
    <scope>IDENTIFICATION</scope>
</reference>
<feature type="compositionally biased region" description="Low complexity" evidence="8">
    <location>
        <begin position="873"/>
        <end position="903"/>
    </location>
</feature>
<feature type="compositionally biased region" description="Low complexity" evidence="8">
    <location>
        <begin position="1117"/>
        <end position="1131"/>
    </location>
</feature>
<dbReference type="Proteomes" id="UP000008912">
    <property type="component" value="Unassembled WGS sequence"/>
</dbReference>
<feature type="compositionally biased region" description="Low complexity" evidence="8">
    <location>
        <begin position="922"/>
        <end position="936"/>
    </location>
</feature>
<evidence type="ECO:0000256" key="5">
    <source>
        <dbReference type="ARBA" id="ARBA00022737"/>
    </source>
</evidence>
<dbReference type="HOGENOM" id="CLU_012370_0_0_1"/>
<keyword evidence="5" id="KW-0677">Repeat</keyword>
<keyword evidence="10" id="KW-1185">Reference proteome</keyword>
<keyword evidence="4 7" id="KW-0493">Microtubule</keyword>
<evidence type="ECO:0000256" key="7">
    <source>
        <dbReference type="RuleBase" id="RU000686"/>
    </source>
</evidence>
<keyword evidence="3" id="KW-0597">Phosphoprotein</keyword>
<reference evidence="9 10" key="1">
    <citation type="journal article" date="2010" name="Nature">
        <title>The sequence and de novo assembly of the giant panda genome.</title>
        <authorList>
            <person name="Li R."/>
            <person name="Fan W."/>
            <person name="Tian G."/>
            <person name="Zhu H."/>
            <person name="He L."/>
            <person name="Cai J."/>
            <person name="Huang Q."/>
            <person name="Cai Q."/>
            <person name="Li B."/>
            <person name="Bai Y."/>
            <person name="Zhang Z."/>
            <person name="Zhang Y."/>
            <person name="Wang W."/>
            <person name="Li J."/>
            <person name="Wei F."/>
            <person name="Li H."/>
            <person name="Jian M."/>
            <person name="Li J."/>
            <person name="Zhang Z."/>
            <person name="Nielsen R."/>
            <person name="Li D."/>
            <person name="Gu W."/>
            <person name="Yang Z."/>
            <person name="Xuan Z."/>
            <person name="Ryder O.A."/>
            <person name="Leung F.C."/>
            <person name="Zhou Y."/>
            <person name="Cao J."/>
            <person name="Sun X."/>
            <person name="Fu Y."/>
            <person name="Fang X."/>
            <person name="Guo X."/>
            <person name="Wang B."/>
            <person name="Hou R."/>
            <person name="Shen F."/>
            <person name="Mu B."/>
            <person name="Ni P."/>
            <person name="Lin R."/>
            <person name="Qian W."/>
            <person name="Wang G."/>
            <person name="Yu C."/>
            <person name="Nie W."/>
            <person name="Wang J."/>
            <person name="Wu Z."/>
            <person name="Liang H."/>
            <person name="Min J."/>
            <person name="Wu Q."/>
            <person name="Cheng S."/>
            <person name="Ruan J."/>
            <person name="Wang M."/>
            <person name="Shi Z."/>
            <person name="Wen M."/>
            <person name="Liu B."/>
            <person name="Ren X."/>
            <person name="Zheng H."/>
            <person name="Dong D."/>
            <person name="Cook K."/>
            <person name="Shan G."/>
            <person name="Zhang H."/>
            <person name="Kosiol C."/>
            <person name="Xie X."/>
            <person name="Lu Z."/>
            <person name="Zheng H."/>
            <person name="Li Y."/>
            <person name="Steiner C.C."/>
            <person name="Lam T.T."/>
            <person name="Lin S."/>
            <person name="Zhang Q."/>
            <person name="Li G."/>
            <person name="Tian J."/>
            <person name="Gong T."/>
            <person name="Liu H."/>
            <person name="Zhang D."/>
            <person name="Fang L."/>
            <person name="Ye C."/>
            <person name="Zhang J."/>
            <person name="Hu W."/>
            <person name="Xu A."/>
            <person name="Ren Y."/>
            <person name="Zhang G."/>
            <person name="Bruford M.W."/>
            <person name="Li Q."/>
            <person name="Ma L."/>
            <person name="Guo Y."/>
            <person name="An N."/>
            <person name="Hu Y."/>
            <person name="Zheng Y."/>
            <person name="Shi Y."/>
            <person name="Li Z."/>
            <person name="Liu Q."/>
            <person name="Chen Y."/>
            <person name="Zhao J."/>
            <person name="Qu N."/>
            <person name="Zhao S."/>
            <person name="Tian F."/>
            <person name="Wang X."/>
            <person name="Wang H."/>
            <person name="Xu L."/>
            <person name="Liu X."/>
            <person name="Vinar T."/>
            <person name="Wang Y."/>
            <person name="Lam T.W."/>
            <person name="Yiu S.M."/>
            <person name="Liu S."/>
            <person name="Zhang H."/>
            <person name="Li D."/>
            <person name="Huang Y."/>
            <person name="Wang X."/>
            <person name="Yang G."/>
            <person name="Jiang Z."/>
            <person name="Wang J."/>
            <person name="Qin N."/>
            <person name="Li L."/>
            <person name="Li J."/>
            <person name="Bolund L."/>
            <person name="Kristiansen K."/>
            <person name="Wong G.K."/>
            <person name="Olson M."/>
            <person name="Zhang X."/>
            <person name="Li S."/>
            <person name="Yang H."/>
            <person name="Wang J."/>
            <person name="Wang J."/>
        </authorList>
    </citation>
    <scope>NUCLEOTIDE SEQUENCE [LARGE SCALE GENOMIC DNA]</scope>
</reference>
<feature type="compositionally biased region" description="Polar residues" evidence="8">
    <location>
        <begin position="1132"/>
        <end position="1141"/>
    </location>
</feature>
<comment type="subcellular location">
    <subcellularLocation>
        <location evidence="1 7">Cytoplasm</location>
        <location evidence="1 7">Cytoskeleton</location>
    </subcellularLocation>
</comment>
<name>G1M3F6_AILME</name>
<feature type="region of interest" description="Disordered" evidence="8">
    <location>
        <begin position="65"/>
        <end position="104"/>
    </location>
</feature>
<dbReference type="PROSITE" id="PS51491">
    <property type="entry name" value="TAU_MAP_2"/>
    <property type="match status" value="4"/>
</dbReference>
<dbReference type="GO" id="GO:0043005">
    <property type="term" value="C:neuron projection"/>
    <property type="evidence" value="ECO:0007669"/>
    <property type="project" value="TreeGrafter"/>
</dbReference>
<feature type="compositionally biased region" description="Basic and acidic residues" evidence="8">
    <location>
        <begin position="851"/>
        <end position="860"/>
    </location>
</feature>
<protein>
    <recommendedName>
        <fullName evidence="7">Microtubule-associated protein</fullName>
    </recommendedName>
</protein>
<dbReference type="Pfam" id="PF00418">
    <property type="entry name" value="Tubulin-binding"/>
    <property type="match status" value="4"/>
</dbReference>
<feature type="compositionally biased region" description="Polar residues" evidence="8">
    <location>
        <begin position="627"/>
        <end position="636"/>
    </location>
</feature>
<feature type="compositionally biased region" description="Polar residues" evidence="8">
    <location>
        <begin position="716"/>
        <end position="733"/>
    </location>
</feature>
<keyword evidence="6 7" id="KW-0206">Cytoskeleton</keyword>
<evidence type="ECO:0000256" key="3">
    <source>
        <dbReference type="ARBA" id="ARBA00022553"/>
    </source>
</evidence>
<sequence>MQLQWCKMADLSLADALTEPSPEIEEEIKRDFIATLEAEAFDDVVGETVGKTDYIPLLDVDEKTGNSESKKKACSDTSQVEGTPSKPTGLANGDHGLEGNDTTGSPTPFLEEKMAYQGYQNIQSWPENTNFCFEPEQLVNPTQTDPFKMHHDDGLEDFLFLPSGTANASAFTERNDPLQDSYGLFPCDTFAPATVVPQGWPVEAPNSPHSDSFIAPEAVPQPVQPTAEPAEEVGVASAEERAPTEALEIMMGLKAADMASPRETEMSPAKDMAPATETEVALAKDMEPSTKSDVTLAKDTESSIESERAIVEDMVLPRETEAASLKDAVLPTETVVSLAKDMVLPPETEVAPAKDVLPFKETERASPIKMDVSPVEGMVLPTDREIAPAKGVVSLSEIEVALAKDGVSSTEISPAKEVALSPETEVALTGDMVLPPETKVILTEDVALPPETEGAPVRDMAPHPDTEKAPGKDVAPPPEPEVALGKDVVSLLETEMALGENVAPPPETEVTPIKDVPQPPKTEMALAKDVAPPPETEVTLANNVSPAKDVAPLSETEVARVPVVDVDPARTQEEISEESQLKSLKDEGQSAASTFVISPEPVTAVGQKYSLPTDEDSVLEKQEQKKPFSSQPSELPSESAGISKPEEGRPAGSVTGNDITAPPNKELPPSPEKKTKNSSGVDSESFRQLTGVRCRRQMPDFSVVLKPCRCCPSKPLATTQPAKTSTSKAKTQPTPLPKQPAPTTFGGSNKKPMSLAAGLVSAAPPKRPAAATARPSTLPAKDAKPKPAAEAKIVEKRASPSKPASAPALRPGSKSTQTVPKATAAASPASAGPSSRSPPTPVPKRPTAIKTEGKPADMKKTATKSAPADLSRSKSTSTSSVKKTTTVSGAAPVAGVAPSRAKPTPTPPRPSGTPSSDKKPMSAKPSSSAPRLSRLSTNASAPDLKNVRSKVGSTENIKHQPGGGRAKVEKKTEASAPARKPEPNAVAKTAGPIASAQRPPAGKVQIVSKKVSYSHIQSKCGSKDNIKHVPGGGNVQIQNKKVDISKVSSKCGSKANIKHKPGGGDVKIESQKLNFKEKAQAKVGSLDNVGHLPAGGAVKTEGGGSEAPPCPGPPAGEEPAIPEAAPEAGAPTSASGLSGHTTLAGGGDQREAQTLDSQIQETICSEMAGESSRASPLEEHFLQRRLAPEEATRFGPSPCPPLLRCPPWSLEGRTSWLGFREDLCAEGGDLGRQVLTSEVAVPSGRWATTSAAPEHTPLGSCGGSVPSARDCRKWCAKDIGAPCLVRRRGQKEAGEKR</sequence>
<evidence type="ECO:0000256" key="8">
    <source>
        <dbReference type="SAM" id="MobiDB-lite"/>
    </source>
</evidence>
<organism evidence="9 10">
    <name type="scientific">Ailuropoda melanoleuca</name>
    <name type="common">Giant panda</name>
    <dbReference type="NCBI Taxonomy" id="9646"/>
    <lineage>
        <taxon>Eukaryota</taxon>
        <taxon>Metazoa</taxon>
        <taxon>Chordata</taxon>
        <taxon>Craniata</taxon>
        <taxon>Vertebrata</taxon>
        <taxon>Euteleostomi</taxon>
        <taxon>Mammalia</taxon>
        <taxon>Eutheria</taxon>
        <taxon>Laurasiatheria</taxon>
        <taxon>Carnivora</taxon>
        <taxon>Caniformia</taxon>
        <taxon>Ursidae</taxon>
        <taxon>Ailuropoda</taxon>
    </lineage>
</organism>
<feature type="region of interest" description="Disordered" evidence="8">
    <location>
        <begin position="562"/>
        <end position="696"/>
    </location>
</feature>
<feature type="compositionally biased region" description="Low complexity" evidence="8">
    <location>
        <begin position="820"/>
        <end position="835"/>
    </location>
</feature>
<dbReference type="GeneTree" id="ENSGT00940000164123"/>
<feature type="compositionally biased region" description="Basic and acidic residues" evidence="8">
    <location>
        <begin position="781"/>
        <end position="798"/>
    </location>
</feature>
<gene>
    <name evidence="9" type="primary">MAP4</name>
</gene>
<dbReference type="GO" id="GO:0031175">
    <property type="term" value="P:neuron projection development"/>
    <property type="evidence" value="ECO:0007669"/>
    <property type="project" value="TreeGrafter"/>
</dbReference>
<dbReference type="PROSITE" id="PS00229">
    <property type="entry name" value="TAU_MAP_1"/>
    <property type="match status" value="3"/>
</dbReference>
<feature type="compositionally biased region" description="Polar residues" evidence="8">
    <location>
        <begin position="677"/>
        <end position="688"/>
    </location>
</feature>
<feature type="region of interest" description="Disordered" evidence="8">
    <location>
        <begin position="447"/>
        <end position="483"/>
    </location>
</feature>
<feature type="region of interest" description="Disordered" evidence="8">
    <location>
        <begin position="500"/>
        <end position="520"/>
    </location>
</feature>
<evidence type="ECO:0000313" key="10">
    <source>
        <dbReference type="Proteomes" id="UP000008912"/>
    </source>
</evidence>
<dbReference type="InterPro" id="IPR027324">
    <property type="entry name" value="MAP2/MAP4/Tau"/>
</dbReference>
<dbReference type="PANTHER" id="PTHR11501">
    <property type="entry name" value="MICROTUBULE-ASSOCIATED PROTEIN"/>
    <property type="match status" value="1"/>
</dbReference>
<dbReference type="PANTHER" id="PTHR11501:SF16">
    <property type="entry name" value="MICROTUBULE-ASSOCIATED PROTEIN 4"/>
    <property type="match status" value="1"/>
</dbReference>
<feature type="compositionally biased region" description="Basic and acidic residues" evidence="8">
    <location>
        <begin position="567"/>
        <end position="588"/>
    </location>
</feature>
<dbReference type="GO" id="GO:0005874">
    <property type="term" value="C:microtubule"/>
    <property type="evidence" value="ECO:0007669"/>
    <property type="project" value="UniProtKB-KW"/>
</dbReference>
<feature type="compositionally biased region" description="Basic and acidic residues" evidence="8">
    <location>
        <begin position="460"/>
        <end position="471"/>
    </location>
</feature>
<feature type="compositionally biased region" description="Low complexity" evidence="8">
    <location>
        <begin position="761"/>
        <end position="780"/>
    </location>
</feature>
<accession>G1M3F6</accession>
<evidence type="ECO:0000313" key="9">
    <source>
        <dbReference type="Ensembl" id="ENSAMEP00000013868.2"/>
    </source>
</evidence>
<feature type="region of interest" description="Disordered" evidence="8">
    <location>
        <begin position="712"/>
        <end position="1002"/>
    </location>
</feature>
<reference evidence="9" key="2">
    <citation type="submission" date="2025-08" db="UniProtKB">
        <authorList>
            <consortium name="Ensembl"/>
        </authorList>
    </citation>
    <scope>IDENTIFICATION</scope>
</reference>
<evidence type="ECO:0000256" key="4">
    <source>
        <dbReference type="ARBA" id="ARBA00022701"/>
    </source>
</evidence>
<evidence type="ECO:0000256" key="1">
    <source>
        <dbReference type="ARBA" id="ARBA00004245"/>
    </source>
</evidence>
<dbReference type="STRING" id="9646.ENSAMEP00000013868"/>
<feature type="region of interest" description="Disordered" evidence="8">
    <location>
        <begin position="1084"/>
        <end position="1158"/>
    </location>
</feature>
<dbReference type="InterPro" id="IPR001084">
    <property type="entry name" value="MAP_tubulin-bd_rpt"/>
</dbReference>
<dbReference type="Ensembl" id="ENSAMET00000014446.2">
    <property type="protein sequence ID" value="ENSAMEP00000013868.2"/>
    <property type="gene ID" value="ENSAMEG00000013152.2"/>
</dbReference>
<dbReference type="GO" id="GO:0008017">
    <property type="term" value="F:microtubule binding"/>
    <property type="evidence" value="ECO:0007669"/>
    <property type="project" value="InterPro"/>
</dbReference>
<evidence type="ECO:0000256" key="2">
    <source>
        <dbReference type="ARBA" id="ARBA00022490"/>
    </source>
</evidence>
<feature type="compositionally biased region" description="Polar residues" evidence="8">
    <location>
        <begin position="75"/>
        <end position="86"/>
    </location>
</feature>